<keyword evidence="3" id="KW-1185">Reference proteome</keyword>
<proteinExistence type="predicted"/>
<gene>
    <name evidence="2" type="ORF">ONE63_003438</name>
</gene>
<dbReference type="AlphaFoldDB" id="A0AAV7X7A2"/>
<accession>A0AAV7X7A2</accession>
<feature type="region of interest" description="Disordered" evidence="1">
    <location>
        <begin position="80"/>
        <end position="174"/>
    </location>
</feature>
<reference evidence="2" key="1">
    <citation type="submission" date="2022-12" db="EMBL/GenBank/DDBJ databases">
        <title>Chromosome-level genome assembly of the bean flower thrips Megalurothrips usitatus.</title>
        <authorList>
            <person name="Ma L."/>
            <person name="Liu Q."/>
            <person name="Li H."/>
            <person name="Cai W."/>
        </authorList>
    </citation>
    <scope>NUCLEOTIDE SEQUENCE</scope>
    <source>
        <strain evidence="2">Cailab_2022a</strain>
    </source>
</reference>
<comment type="caution">
    <text evidence="2">The sequence shown here is derived from an EMBL/GenBank/DDBJ whole genome shotgun (WGS) entry which is preliminary data.</text>
</comment>
<name>A0AAV7X7A2_9NEOP</name>
<evidence type="ECO:0000313" key="2">
    <source>
        <dbReference type="EMBL" id="KAJ1521803.1"/>
    </source>
</evidence>
<sequence length="174" mass="17873">MLLYPRLDSPLRGSNLSPRVTPSDIIGNRRRPRLNMRAVLEPPSWVAQPLSAGPHQHAAACLPAQAEDGARPCASPCTIPCGTPPRGGRQPAGAAESSCLPASGAATGGPWPRPRLGAGGGVCAPARRLPQTGSRQGHFHATTKGAICAPTVGRSSPRGALGEKRKGRAAQLPP</sequence>
<organism evidence="2 3">
    <name type="scientific">Megalurothrips usitatus</name>
    <name type="common">bean blossom thrips</name>
    <dbReference type="NCBI Taxonomy" id="439358"/>
    <lineage>
        <taxon>Eukaryota</taxon>
        <taxon>Metazoa</taxon>
        <taxon>Ecdysozoa</taxon>
        <taxon>Arthropoda</taxon>
        <taxon>Hexapoda</taxon>
        <taxon>Insecta</taxon>
        <taxon>Pterygota</taxon>
        <taxon>Neoptera</taxon>
        <taxon>Paraneoptera</taxon>
        <taxon>Thysanoptera</taxon>
        <taxon>Terebrantia</taxon>
        <taxon>Thripoidea</taxon>
        <taxon>Thripidae</taxon>
        <taxon>Megalurothrips</taxon>
    </lineage>
</organism>
<evidence type="ECO:0000313" key="3">
    <source>
        <dbReference type="Proteomes" id="UP001075354"/>
    </source>
</evidence>
<feature type="region of interest" description="Disordered" evidence="1">
    <location>
        <begin position="1"/>
        <end position="24"/>
    </location>
</feature>
<dbReference type="Proteomes" id="UP001075354">
    <property type="component" value="Chromosome 13"/>
</dbReference>
<evidence type="ECO:0000256" key="1">
    <source>
        <dbReference type="SAM" id="MobiDB-lite"/>
    </source>
</evidence>
<protein>
    <submittedName>
        <fullName evidence="2">Uncharacterized protein</fullName>
    </submittedName>
</protein>
<dbReference type="EMBL" id="JAPTSV010000013">
    <property type="protein sequence ID" value="KAJ1521803.1"/>
    <property type="molecule type" value="Genomic_DNA"/>
</dbReference>